<dbReference type="GO" id="GO:0004497">
    <property type="term" value="F:monooxygenase activity"/>
    <property type="evidence" value="ECO:0007669"/>
    <property type="project" value="InterPro"/>
</dbReference>
<evidence type="ECO:0000313" key="1">
    <source>
        <dbReference type="EMBL" id="AMO43443.1"/>
    </source>
</evidence>
<accession>A0A140IER1</accession>
<evidence type="ECO:0000313" key="5">
    <source>
        <dbReference type="Proteomes" id="UP000225478"/>
    </source>
</evidence>
<dbReference type="EMBL" id="KX349292">
    <property type="protein sequence ID" value="AOO11915.1"/>
    <property type="molecule type" value="Genomic_DNA"/>
</dbReference>
<evidence type="ECO:0000313" key="2">
    <source>
        <dbReference type="EMBL" id="AOO11915.1"/>
    </source>
</evidence>
<dbReference type="PIRSF" id="PIRSF011396">
    <property type="entry name" value="Trp_halogenase"/>
    <property type="match status" value="1"/>
</dbReference>
<dbReference type="SMR" id="A0A140IER1"/>
<dbReference type="InterPro" id="IPR033856">
    <property type="entry name" value="Trp_halogen"/>
</dbReference>
<dbReference type="Gene3D" id="3.50.50.60">
    <property type="entry name" value="FAD/NAD(P)-binding domain"/>
    <property type="match status" value="1"/>
</dbReference>
<dbReference type="Proteomes" id="UP000225786">
    <property type="component" value="Segment"/>
</dbReference>
<dbReference type="InterPro" id="IPR050816">
    <property type="entry name" value="Flavin-dep_Halogenase_NPB"/>
</dbReference>
<dbReference type="Proteomes" id="UP000222561">
    <property type="component" value="Segment"/>
</dbReference>
<evidence type="ECO:0000313" key="6">
    <source>
        <dbReference type="Proteomes" id="UP000225786"/>
    </source>
</evidence>
<reference evidence="4 5" key="1">
    <citation type="journal article" date="2016" name="Environ. Microbiol.">
        <title>Genomic diversification of marine cyanophages into stable ecotypes.</title>
        <authorList>
            <person name="Marston M.F."/>
            <person name="Martiny J.B."/>
        </authorList>
    </citation>
    <scope>NUCLEOTIDE SEQUENCE [LARGE SCALE GENOMIC DNA]</scope>
    <source>
        <strain evidence="2">Np_05_0604</strain>
        <strain evidence="3">Sn_08_0709</strain>
    </source>
</reference>
<dbReference type="PANTHER" id="PTHR43747">
    <property type="entry name" value="FAD-BINDING PROTEIN"/>
    <property type="match status" value="1"/>
</dbReference>
<evidence type="ECO:0000313" key="3">
    <source>
        <dbReference type="EMBL" id="AOO12616.1"/>
    </source>
</evidence>
<sequence length="478" mass="53517">MKIVVVGGGTSGWIVTHYLSGTHHCINISTKEIPTIGVGEGTTGKFPAMIGGDKTELMIELDALPKLGIKFNGWSKTSDYFWSPIDGSGTANYYIDYSTFSQYFTGYKPLTCSQYTVLMEDGLTNYSYEKDFLVGNWDHHALHIDAYKTAEYFKKISLDSGAVHVEAKVVKVNREKNAITSLELDDGSTVTGDVFIDCSGFSRVLNSHLDWIDYSEYLPVNSAVVYSAPETEKKPYTVAQAMKYGWTWEIPTRNKTGRGYVYSDKYASEDDILDELGDVEKIKSIKFTSGRIKQFIDSNCVSIGLSSGFLEPLQATSIHCALMQLELFFYSFPTKQSLLCEDNTSRYNNLIAALYDDMRDFVSLHYSGGKTDSDFWKDITCTERVHEILNICKARLTRSFDFTHVPGTVKQESWNPILAGLGHFDKSLVMDVFASDGATMNWWMGKTDTFIQEVSGTSQNFLTPDQLNAIITQVTDGL</sequence>
<dbReference type="EMBL" id="KX349295">
    <property type="protein sequence ID" value="AOO12616.1"/>
    <property type="molecule type" value="Genomic_DNA"/>
</dbReference>
<gene>
    <name evidence="2" type="ORF">Np050604_203</name>
    <name evidence="3" type="ORF">Sn080709_203</name>
    <name evidence="1" type="ORF">W270710_203</name>
</gene>
<proteinExistence type="predicted"/>
<protein>
    <submittedName>
        <fullName evidence="1">Tryptophan halogenase</fullName>
    </submittedName>
</protein>
<dbReference type="InterPro" id="IPR006905">
    <property type="entry name" value="Flavin_halogenase"/>
</dbReference>
<dbReference type="SUPFAM" id="SSF51905">
    <property type="entry name" value="FAD/NAD(P)-binding domain"/>
    <property type="match status" value="1"/>
</dbReference>
<dbReference type="InterPro" id="IPR036188">
    <property type="entry name" value="FAD/NAD-bd_sf"/>
</dbReference>
<dbReference type="PANTHER" id="PTHR43747:SF4">
    <property type="entry name" value="FLAVIN-DEPENDENT TRYPTOPHAN HALOGENASE"/>
    <property type="match status" value="1"/>
</dbReference>
<organism evidence="1 6">
    <name type="scientific">Cyanophage S-RIM44</name>
    <dbReference type="NCBI Taxonomy" id="1278485"/>
    <lineage>
        <taxon>Viruses</taxon>
        <taxon>Duplodnaviria</taxon>
        <taxon>Heunggongvirae</taxon>
        <taxon>Uroviricota</taxon>
        <taxon>Caudoviricetes</taxon>
        <taxon>Pantevenvirales</taxon>
        <taxon>Kyanoviridae</taxon>
        <taxon>Vellamovirus</taxon>
        <taxon>Vellamovirus rhodeisland44</taxon>
    </lineage>
</organism>
<dbReference type="Pfam" id="PF04820">
    <property type="entry name" value="Trp_halogenase"/>
    <property type="match status" value="1"/>
</dbReference>
<dbReference type="EMBL" id="KU594607">
    <property type="protein sequence ID" value="AMO43443.1"/>
    <property type="molecule type" value="Genomic_DNA"/>
</dbReference>
<evidence type="ECO:0000313" key="4">
    <source>
        <dbReference type="Proteomes" id="UP000222561"/>
    </source>
</evidence>
<dbReference type="Proteomes" id="UP000225478">
    <property type="component" value="Segment"/>
</dbReference>
<name>A0A140IER1_9CAUD</name>
<reference evidence="1 6" key="2">
    <citation type="submission" date="2016-01" db="EMBL/GenBank/DDBJ databases">
        <title>The genomic content and context of auxiliary metabolic genes in marine cyanophages.</title>
        <authorList>
            <person name="Marston M.F."/>
            <person name="Martiny J.B.H."/>
            <person name="Crummett L.T."/>
        </authorList>
    </citation>
    <scope>NUCLEOTIDE SEQUENCE [LARGE SCALE GENOMIC DNA]</scope>
    <source>
        <strain evidence="1">W2_07_0710</strain>
    </source>
</reference>